<evidence type="ECO:0000256" key="1">
    <source>
        <dbReference type="SAM" id="MobiDB-lite"/>
    </source>
</evidence>
<organism evidence="2 3">
    <name type="scientific">Nitzschia inconspicua</name>
    <dbReference type="NCBI Taxonomy" id="303405"/>
    <lineage>
        <taxon>Eukaryota</taxon>
        <taxon>Sar</taxon>
        <taxon>Stramenopiles</taxon>
        <taxon>Ochrophyta</taxon>
        <taxon>Bacillariophyta</taxon>
        <taxon>Bacillariophyceae</taxon>
        <taxon>Bacillariophycidae</taxon>
        <taxon>Bacillariales</taxon>
        <taxon>Bacillariaceae</taxon>
        <taxon>Nitzschia</taxon>
    </lineage>
</organism>
<evidence type="ECO:0000313" key="2">
    <source>
        <dbReference type="EMBL" id="KAG7343922.1"/>
    </source>
</evidence>
<evidence type="ECO:0000313" key="3">
    <source>
        <dbReference type="Proteomes" id="UP000693970"/>
    </source>
</evidence>
<accession>A0A9K3KHL4</accession>
<keyword evidence="3" id="KW-1185">Reference proteome</keyword>
<feature type="region of interest" description="Disordered" evidence="1">
    <location>
        <begin position="1"/>
        <end position="20"/>
    </location>
</feature>
<protein>
    <submittedName>
        <fullName evidence="2">Uncharacterized protein</fullName>
    </submittedName>
</protein>
<dbReference type="OrthoDB" id="55452at2759"/>
<reference evidence="2" key="1">
    <citation type="journal article" date="2021" name="Sci. Rep.">
        <title>Diploid genomic architecture of Nitzschia inconspicua, an elite biomass production diatom.</title>
        <authorList>
            <person name="Oliver A."/>
            <person name="Podell S."/>
            <person name="Pinowska A."/>
            <person name="Traller J.C."/>
            <person name="Smith S.R."/>
            <person name="McClure R."/>
            <person name="Beliaev A."/>
            <person name="Bohutskyi P."/>
            <person name="Hill E.A."/>
            <person name="Rabines A."/>
            <person name="Zheng H."/>
            <person name="Allen L.Z."/>
            <person name="Kuo A."/>
            <person name="Grigoriev I.V."/>
            <person name="Allen A.E."/>
            <person name="Hazlebeck D."/>
            <person name="Allen E.E."/>
        </authorList>
    </citation>
    <scope>NUCLEOTIDE SEQUENCE</scope>
    <source>
        <strain evidence="2">Hildebrandi</strain>
    </source>
</reference>
<gene>
    <name evidence="2" type="ORF">IV203_021930</name>
</gene>
<proteinExistence type="predicted"/>
<sequence>MTQALSTTSDLEDDDNNSTSSVGLEYRLRGVLYNQYGYVDDRATLNSTDATDSVATTLAQYKLVSTAILIDALRDLAFHPASADLLKVVRPEETSSSVLIYDPEMRHIAVGTEAARGLPKMGIPAPIVENTYEGIHKVLTGSSTATSSWEVTYALVSALQVLYFKALASNEKHPRKVGNPSFLYDWYYGTVSPGMTQESLHVKYVPSQARTLAFRLKMILCRYLLFPLLQRMEIAKTVDEAGRLLAVALVGSQQQQEFDYPNGCFVGAQSGTGGPLCEQSALEGGKQLSDPEIQRLAYQVVQDLIEKY</sequence>
<dbReference type="AlphaFoldDB" id="A0A9K3KHL4"/>
<comment type="caution">
    <text evidence="2">The sequence shown here is derived from an EMBL/GenBank/DDBJ whole genome shotgun (WGS) entry which is preliminary data.</text>
</comment>
<dbReference type="Proteomes" id="UP000693970">
    <property type="component" value="Unassembled WGS sequence"/>
</dbReference>
<dbReference type="EMBL" id="JAGRRH010000023">
    <property type="protein sequence ID" value="KAG7343922.1"/>
    <property type="molecule type" value="Genomic_DNA"/>
</dbReference>
<reference evidence="2" key="2">
    <citation type="submission" date="2021-04" db="EMBL/GenBank/DDBJ databases">
        <authorList>
            <person name="Podell S."/>
        </authorList>
    </citation>
    <scope>NUCLEOTIDE SEQUENCE</scope>
    <source>
        <strain evidence="2">Hildebrandi</strain>
    </source>
</reference>
<name>A0A9K3KHL4_9STRA</name>